<name>A0ACB9M8I4_9MYRT</name>
<protein>
    <submittedName>
        <fullName evidence="1">Uncharacterized protein</fullName>
    </submittedName>
</protein>
<comment type="caution">
    <text evidence="1">The sequence shown here is derived from an EMBL/GenBank/DDBJ whole genome shotgun (WGS) entry which is preliminary data.</text>
</comment>
<accession>A0ACB9M8I4</accession>
<organism evidence="1 2">
    <name type="scientific">Melastoma candidum</name>
    <dbReference type="NCBI Taxonomy" id="119954"/>
    <lineage>
        <taxon>Eukaryota</taxon>
        <taxon>Viridiplantae</taxon>
        <taxon>Streptophyta</taxon>
        <taxon>Embryophyta</taxon>
        <taxon>Tracheophyta</taxon>
        <taxon>Spermatophyta</taxon>
        <taxon>Magnoliopsida</taxon>
        <taxon>eudicotyledons</taxon>
        <taxon>Gunneridae</taxon>
        <taxon>Pentapetalae</taxon>
        <taxon>rosids</taxon>
        <taxon>malvids</taxon>
        <taxon>Myrtales</taxon>
        <taxon>Melastomataceae</taxon>
        <taxon>Melastomatoideae</taxon>
        <taxon>Melastomateae</taxon>
        <taxon>Melastoma</taxon>
    </lineage>
</organism>
<proteinExistence type="predicted"/>
<dbReference type="EMBL" id="CM042889">
    <property type="protein sequence ID" value="KAI4319201.1"/>
    <property type="molecule type" value="Genomic_DNA"/>
</dbReference>
<reference evidence="2" key="1">
    <citation type="journal article" date="2023" name="Front. Plant Sci.">
        <title>Chromosomal-level genome assembly of Melastoma candidum provides insights into trichome evolution.</title>
        <authorList>
            <person name="Zhong Y."/>
            <person name="Wu W."/>
            <person name="Sun C."/>
            <person name="Zou P."/>
            <person name="Liu Y."/>
            <person name="Dai S."/>
            <person name="Zhou R."/>
        </authorList>
    </citation>
    <scope>NUCLEOTIDE SEQUENCE [LARGE SCALE GENOMIC DNA]</scope>
</reference>
<sequence length="557" mass="62595">MAPNLVHLVFLLLALITPLILFLLGRSRGSHRLPPGPRPLPVIGNLHQLNTLVPHRKLLSLSRIYGPIMQLRLGLVPTVVVSSPRAAESFLKTHDVAFSSRPRLEVLEVLPYRDRSTVFSPVNGYWRQMRRFCVTNLVNKDWGMLRRETFRNVMERIADAVAAKGGVGATVDVSEVLRGGFEDMACRMVFGCWGEREGVDIGTIVHEYLMIAAKMNTSDYLPFLRPFDVLGLAKRAKKINETFDQVIESIIRQHDQNNLAEQEEGDFIRSLLTLLGQAVPGSNSRQARVIDRESIKAVLLDMILGSFESTWAVVEWAMSELMRNPRVMECLQGELQTIVGMSRMVEESDLRYLDYLEMVVKETFRLYPPGPLLVPHEAAEDTVVEGGYFIQKGTRVFINVWAIGRDHEVWKENPEEFYPERFIGSRVDVKGCNFELIPFGAGRRICPGMNVGLTSIKLALAQFVHCFDWKLPTGMSPADLDMTEEQCDYEIAYADHSSTLGILARDEPSLETTNGSMATLNTVFSGTSFCGCDQQGLLLNSLVRTDRIIGLTEQIQS</sequence>
<evidence type="ECO:0000313" key="2">
    <source>
        <dbReference type="Proteomes" id="UP001057402"/>
    </source>
</evidence>
<keyword evidence="2" id="KW-1185">Reference proteome</keyword>
<evidence type="ECO:0000313" key="1">
    <source>
        <dbReference type="EMBL" id="KAI4319201.1"/>
    </source>
</evidence>
<gene>
    <name evidence="1" type="ORF">MLD38_032828</name>
</gene>
<dbReference type="Proteomes" id="UP001057402">
    <property type="component" value="Chromosome 10"/>
</dbReference>